<evidence type="ECO:0000256" key="1">
    <source>
        <dbReference type="SAM" id="Phobius"/>
    </source>
</evidence>
<reference evidence="2" key="1">
    <citation type="submission" date="2015-06" db="EMBL/GenBank/DDBJ databases">
        <authorList>
            <person name="Urmite Genomes Urmite Genomes"/>
        </authorList>
    </citation>
    <scope>NUCLEOTIDE SEQUENCE [LARGE SCALE GENOMIC DNA]</scope>
    <source>
        <strain evidence="2">CSUR P1867</strain>
    </source>
</reference>
<keyword evidence="5" id="KW-1185">Reference proteome</keyword>
<feature type="transmembrane region" description="Helical" evidence="1">
    <location>
        <begin position="12"/>
        <end position="32"/>
    </location>
</feature>
<sequence length="82" mass="9677">MDKRFVQAHKEALWALILTFIYLLGWLITAYLPDNTQGITGLPLWFELSCLFLPVLFFLLCYLMVRYFFKDMPLGDEHDDAN</sequence>
<accession>A0A379EIJ8</accession>
<dbReference type="Proteomes" id="UP000183920">
    <property type="component" value="Unassembled WGS sequence"/>
</dbReference>
<dbReference type="NCBIfam" id="NF007918">
    <property type="entry name" value="PRK10633.1"/>
    <property type="match status" value="1"/>
</dbReference>
<dbReference type="PANTHER" id="PTHR39174">
    <property type="entry name" value="INNER MEMBRANE PROTEIN-RELATED"/>
    <property type="match status" value="1"/>
</dbReference>
<reference evidence="4" key="2">
    <citation type="submission" date="2015-06" db="EMBL/GenBank/DDBJ databases">
        <authorList>
            <person name="Urmite Genomes"/>
        </authorList>
    </citation>
    <scope>NUCLEOTIDE SEQUENCE [LARGE SCALE GENOMIC DNA]</scope>
    <source>
        <strain evidence="4">CSUR P1867</strain>
    </source>
</reference>
<dbReference type="EMBL" id="CVRY01000003">
    <property type="protein sequence ID" value="CRL62164.1"/>
    <property type="molecule type" value="Genomic_DNA"/>
</dbReference>
<dbReference type="Proteomes" id="UP000619976">
    <property type="component" value="Unassembled WGS sequence"/>
</dbReference>
<accession>A0A0G4Q9C3</accession>
<evidence type="ECO:0000313" key="5">
    <source>
        <dbReference type="Proteomes" id="UP000619976"/>
    </source>
</evidence>
<evidence type="ECO:0000313" key="3">
    <source>
        <dbReference type="EMBL" id="MBJ2117803.1"/>
    </source>
</evidence>
<keyword evidence="1" id="KW-0472">Membrane</keyword>
<evidence type="ECO:0000313" key="2">
    <source>
        <dbReference type="EMBL" id="CRL62164.1"/>
    </source>
</evidence>
<dbReference type="GeneID" id="76521663"/>
<protein>
    <submittedName>
        <fullName evidence="3">YhdT family protein</fullName>
    </submittedName>
</protein>
<organism evidence="2 4">
    <name type="scientific">Proteus penneri</name>
    <dbReference type="NCBI Taxonomy" id="102862"/>
    <lineage>
        <taxon>Bacteria</taxon>
        <taxon>Pseudomonadati</taxon>
        <taxon>Pseudomonadota</taxon>
        <taxon>Gammaproteobacteria</taxon>
        <taxon>Enterobacterales</taxon>
        <taxon>Morganellaceae</taxon>
        <taxon>Proteus</taxon>
    </lineage>
</organism>
<name>A0A0G4Q9C3_9GAMM</name>
<dbReference type="AlphaFoldDB" id="A0A0G4Q9C3"/>
<proteinExistence type="predicted"/>
<keyword evidence="1" id="KW-1133">Transmembrane helix</keyword>
<keyword evidence="1" id="KW-0812">Transmembrane</keyword>
<reference evidence="3 5" key="3">
    <citation type="submission" date="2020-12" db="EMBL/GenBank/DDBJ databases">
        <title>Enhanced detection system for hospital associated transmission using whole genome sequencing surveillance.</title>
        <authorList>
            <person name="Harrison L.H."/>
            <person name="Van Tyne D."/>
            <person name="Marsh J.W."/>
            <person name="Griffith M.P."/>
            <person name="Snyder D.J."/>
            <person name="Cooper V.S."/>
            <person name="Mustapha M."/>
        </authorList>
    </citation>
    <scope>NUCLEOTIDE SEQUENCE [LARGE SCALE GENOMIC DNA]</scope>
    <source>
        <strain evidence="3 5">PR00195</strain>
    </source>
</reference>
<dbReference type="EMBL" id="JAEKCB010000003">
    <property type="protein sequence ID" value="MBJ2117803.1"/>
    <property type="molecule type" value="Genomic_DNA"/>
</dbReference>
<dbReference type="Pfam" id="PF06196">
    <property type="entry name" value="DUF997"/>
    <property type="match status" value="1"/>
</dbReference>
<dbReference type="InterPro" id="IPR010398">
    <property type="entry name" value="DUF997"/>
</dbReference>
<feature type="transmembrane region" description="Helical" evidence="1">
    <location>
        <begin position="44"/>
        <end position="65"/>
    </location>
</feature>
<dbReference type="PANTHER" id="PTHR39174:SF1">
    <property type="entry name" value="INNER MEMBRANE PROTEIN"/>
    <property type="match status" value="1"/>
</dbReference>
<dbReference type="RefSeq" id="WP_072063791.1">
    <property type="nucleotide sequence ID" value="NZ_CAXOKJ010000002.1"/>
</dbReference>
<gene>
    <name evidence="2" type="ORF">BN1804_01836</name>
    <name evidence="3" type="ORF">JFQ69_09040</name>
</gene>
<evidence type="ECO:0000313" key="4">
    <source>
        <dbReference type="Proteomes" id="UP000183920"/>
    </source>
</evidence>